<dbReference type="Gene3D" id="1.20.1340.10">
    <property type="entry name" value="dopa decarboxylase, N-terminal domain"/>
    <property type="match status" value="1"/>
</dbReference>
<accession>A0A8K0EZY2</accession>
<keyword evidence="5" id="KW-0663">Pyridoxal phosphate</keyword>
<evidence type="ECO:0000256" key="2">
    <source>
        <dbReference type="ARBA" id="ARBA00011738"/>
    </source>
</evidence>
<dbReference type="GO" id="GO:0019752">
    <property type="term" value="P:carboxylic acid metabolic process"/>
    <property type="evidence" value="ECO:0007669"/>
    <property type="project" value="InterPro"/>
</dbReference>
<evidence type="ECO:0000256" key="4">
    <source>
        <dbReference type="ARBA" id="ARBA00022793"/>
    </source>
</evidence>
<name>A0A8K0EZY2_BRALA</name>
<feature type="region of interest" description="Disordered" evidence="11">
    <location>
        <begin position="27"/>
        <end position="86"/>
    </location>
</feature>
<evidence type="ECO:0000256" key="9">
    <source>
        <dbReference type="ARBA" id="ARBA00040968"/>
    </source>
</evidence>
<dbReference type="GO" id="GO:0004058">
    <property type="term" value="F:aromatic-L-amino-acid decarboxylase activity"/>
    <property type="evidence" value="ECO:0007669"/>
    <property type="project" value="UniProtKB-EC"/>
</dbReference>
<dbReference type="GO" id="GO:0030170">
    <property type="term" value="F:pyridoxal phosphate binding"/>
    <property type="evidence" value="ECO:0007669"/>
    <property type="project" value="InterPro"/>
</dbReference>
<proteinExistence type="predicted"/>
<dbReference type="PANTHER" id="PTHR11999">
    <property type="entry name" value="GROUP II PYRIDOXAL-5-PHOSPHATE DECARBOXYLASE"/>
    <property type="match status" value="1"/>
</dbReference>
<comment type="cofactor">
    <cofactor evidence="1">
        <name>pyridoxal 5'-phosphate</name>
        <dbReference type="ChEBI" id="CHEBI:597326"/>
    </cofactor>
</comment>
<dbReference type="GO" id="GO:0006520">
    <property type="term" value="P:amino acid metabolic process"/>
    <property type="evidence" value="ECO:0007669"/>
    <property type="project" value="InterPro"/>
</dbReference>
<evidence type="ECO:0000256" key="3">
    <source>
        <dbReference type="ARBA" id="ARBA00022584"/>
    </source>
</evidence>
<evidence type="ECO:0000256" key="5">
    <source>
        <dbReference type="ARBA" id="ARBA00022898"/>
    </source>
</evidence>
<evidence type="ECO:0000256" key="11">
    <source>
        <dbReference type="SAM" id="MobiDB-lite"/>
    </source>
</evidence>
<keyword evidence="3" id="KW-0127">Catecholamine biosynthesis</keyword>
<dbReference type="AlphaFoldDB" id="A0A8K0EZY2"/>
<dbReference type="Proteomes" id="UP000838412">
    <property type="component" value="Chromosome 8"/>
</dbReference>
<dbReference type="SUPFAM" id="SSF53383">
    <property type="entry name" value="PLP-dependent transferases"/>
    <property type="match status" value="1"/>
</dbReference>
<organism evidence="12 13">
    <name type="scientific">Branchiostoma lanceolatum</name>
    <name type="common">Common lancelet</name>
    <name type="synonym">Amphioxus lanceolatum</name>
    <dbReference type="NCBI Taxonomy" id="7740"/>
    <lineage>
        <taxon>Eukaryota</taxon>
        <taxon>Metazoa</taxon>
        <taxon>Chordata</taxon>
        <taxon>Cephalochordata</taxon>
        <taxon>Leptocardii</taxon>
        <taxon>Amphioxiformes</taxon>
        <taxon>Branchiostomatidae</taxon>
        <taxon>Branchiostoma</taxon>
    </lineage>
</organism>
<dbReference type="InterPro" id="IPR010977">
    <property type="entry name" value="Aromatic_deC"/>
</dbReference>
<gene>
    <name evidence="12" type="primary">DDC</name>
    <name evidence="12" type="ORF">BLAG_LOCUS24376</name>
</gene>
<dbReference type="Pfam" id="PF00282">
    <property type="entry name" value="Pyridoxal_deC"/>
    <property type="match status" value="1"/>
</dbReference>
<evidence type="ECO:0000256" key="7">
    <source>
        <dbReference type="ARBA" id="ARBA00037889"/>
    </source>
</evidence>
<dbReference type="EMBL" id="OV696693">
    <property type="protein sequence ID" value="CAH1272842.1"/>
    <property type="molecule type" value="Genomic_DNA"/>
</dbReference>
<dbReference type="OrthoDB" id="639767at2759"/>
<dbReference type="EC" id="4.1.1.28" evidence="8"/>
<keyword evidence="4" id="KW-0456">Lyase</keyword>
<dbReference type="GO" id="GO:0005737">
    <property type="term" value="C:cytoplasm"/>
    <property type="evidence" value="ECO:0007669"/>
    <property type="project" value="TreeGrafter"/>
</dbReference>
<feature type="compositionally biased region" description="Low complexity" evidence="11">
    <location>
        <begin position="28"/>
        <end position="43"/>
    </location>
</feature>
<evidence type="ECO:0000256" key="1">
    <source>
        <dbReference type="ARBA" id="ARBA00001933"/>
    </source>
</evidence>
<keyword evidence="13" id="KW-1185">Reference proteome</keyword>
<evidence type="ECO:0000256" key="8">
    <source>
        <dbReference type="ARBA" id="ARBA00038886"/>
    </source>
</evidence>
<dbReference type="InterPro" id="IPR015424">
    <property type="entry name" value="PyrdxlP-dep_Trfase"/>
</dbReference>
<keyword evidence="4" id="KW-0210">Decarboxylase</keyword>
<sequence>MWWRWYRLGSGVWRNNFHCRGNNFHYPGRSSSGHISGHSGLKGNKMPKEGKGGAAPTPLMTEPSPTPQSTSIPTPGGREPIPTPPPMDHAEFRRMGKEMVDYIADFMEGIETRPVFPSVKPGYLRELIPDAAPQDPESWEAVQADIERVIMPGVTFWHSPHFHAYFPCANSYPALLGDMLSGAIGCIGFSWVSINPHTAILLGDMLSGAVGCIGFSWVSINPHTPTLLGDMLSGAIGCIGFSWVSINPHTATLHYWGTCCLVLSAV</sequence>
<dbReference type="FunFam" id="1.20.1340.10:FF:000001">
    <property type="entry name" value="Histidine decarboxylase"/>
    <property type="match status" value="1"/>
</dbReference>
<protein>
    <recommendedName>
        <fullName evidence="9">Aromatic-L-amino-acid decarboxylase</fullName>
        <ecNumber evidence="8">4.1.1.28</ecNumber>
    </recommendedName>
    <alternativeName>
        <fullName evidence="10">DOPA decarboxylase</fullName>
    </alternativeName>
</protein>
<dbReference type="InterPro" id="IPR002129">
    <property type="entry name" value="PyrdxlP-dep_de-COase"/>
</dbReference>
<dbReference type="GO" id="GO:0042427">
    <property type="term" value="P:serotonin biosynthetic process"/>
    <property type="evidence" value="ECO:0007669"/>
    <property type="project" value="TreeGrafter"/>
</dbReference>
<evidence type="ECO:0000313" key="13">
    <source>
        <dbReference type="Proteomes" id="UP000838412"/>
    </source>
</evidence>
<dbReference type="PRINTS" id="PR00800">
    <property type="entry name" value="YHDCRBOXLASE"/>
</dbReference>
<reference evidence="12" key="1">
    <citation type="submission" date="2022-01" db="EMBL/GenBank/DDBJ databases">
        <authorList>
            <person name="Braso-Vives M."/>
        </authorList>
    </citation>
    <scope>NUCLEOTIDE SEQUENCE</scope>
</reference>
<evidence type="ECO:0000256" key="6">
    <source>
        <dbReference type="ARBA" id="ARBA00037256"/>
    </source>
</evidence>
<dbReference type="GO" id="GO:0042423">
    <property type="term" value="P:catecholamine biosynthetic process"/>
    <property type="evidence" value="ECO:0007669"/>
    <property type="project" value="UniProtKB-KW"/>
</dbReference>
<evidence type="ECO:0000256" key="10">
    <source>
        <dbReference type="ARBA" id="ARBA00041275"/>
    </source>
</evidence>
<comment type="pathway">
    <text evidence="7">Catecholamine biosynthesis; dopamine biosynthesis; dopamine from L-tyrosine: step 2/2.</text>
</comment>
<feature type="compositionally biased region" description="Low complexity" evidence="11">
    <location>
        <begin position="67"/>
        <end position="80"/>
    </location>
</feature>
<evidence type="ECO:0000313" key="12">
    <source>
        <dbReference type="EMBL" id="CAH1272842.1"/>
    </source>
</evidence>
<comment type="function">
    <text evidence="6">Catalyzes the decarboxylation of L-3,4-dihydroxyphenylalanine (DOPA) to dopamine and L-5-hydroxytryptophan to serotonin.</text>
</comment>
<comment type="subunit">
    <text evidence="2">Homodimer.</text>
</comment>
<dbReference type="PANTHER" id="PTHR11999:SF167">
    <property type="entry name" value="AROMATIC-L-AMINO-ACID DECARBOXYLASE"/>
    <property type="match status" value="1"/>
</dbReference>